<dbReference type="AlphaFoldDB" id="A0A380JFL8"/>
<evidence type="ECO:0000313" key="1">
    <source>
        <dbReference type="EMBL" id="SUN37185.1"/>
    </source>
</evidence>
<gene>
    <name evidence="1" type="ORF">NCTC11391_01959</name>
</gene>
<accession>A0A380JFL8</accession>
<dbReference type="Proteomes" id="UP000254082">
    <property type="component" value="Unassembled WGS sequence"/>
</dbReference>
<keyword evidence="2" id="KW-1185">Reference proteome</keyword>
<name>A0A380JFL8_STRDO</name>
<protein>
    <submittedName>
        <fullName evidence="1">Uncharacterized protein</fullName>
    </submittedName>
</protein>
<proteinExistence type="predicted"/>
<evidence type="ECO:0000313" key="2">
    <source>
        <dbReference type="Proteomes" id="UP000254082"/>
    </source>
</evidence>
<reference evidence="1 2" key="1">
    <citation type="submission" date="2018-06" db="EMBL/GenBank/DDBJ databases">
        <authorList>
            <consortium name="Pathogen Informatics"/>
            <person name="Doyle S."/>
        </authorList>
    </citation>
    <scope>NUCLEOTIDE SEQUENCE [LARGE SCALE GENOMIC DNA]</scope>
    <source>
        <strain evidence="2">NCTC 11391</strain>
    </source>
</reference>
<organism evidence="1 2">
    <name type="scientific">Streptococcus downei MFe28</name>
    <dbReference type="NCBI Taxonomy" id="764290"/>
    <lineage>
        <taxon>Bacteria</taxon>
        <taxon>Bacillati</taxon>
        <taxon>Bacillota</taxon>
        <taxon>Bacilli</taxon>
        <taxon>Lactobacillales</taxon>
        <taxon>Streptococcaceae</taxon>
        <taxon>Streptococcus</taxon>
    </lineage>
</organism>
<dbReference type="RefSeq" id="WP_115325157.1">
    <property type="nucleotide sequence ID" value="NZ_UHFA01000002.1"/>
</dbReference>
<sequence length="140" mass="15454">MSKAIWLWCLLGVGVVVIGAVILFNARAKPAPQKVATGPKPKQPVKLNDHFTLSEADVKTLGEKGQVTVKLKGLVSSQESSKVTIYVSQVPRTNGYIQLDEYGFSNLLKGQEIPIDFTSAWDKARTIYLRKEVTNEPVRV</sequence>
<dbReference type="EMBL" id="UHFA01000002">
    <property type="protein sequence ID" value="SUN37185.1"/>
    <property type="molecule type" value="Genomic_DNA"/>
</dbReference>